<evidence type="ECO:0000313" key="1">
    <source>
        <dbReference type="EMBL" id="SXF98620.1"/>
    </source>
</evidence>
<dbReference type="GO" id="GO:0043565">
    <property type="term" value="F:sequence-specific DNA binding"/>
    <property type="evidence" value="ECO:0007669"/>
    <property type="project" value="UniProtKB-ARBA"/>
</dbReference>
<organism evidence="1 2">
    <name type="scientific">Klebsiella variicola</name>
    <dbReference type="NCBI Taxonomy" id="244366"/>
    <lineage>
        <taxon>Bacteria</taxon>
        <taxon>Pseudomonadati</taxon>
        <taxon>Pseudomonadota</taxon>
        <taxon>Gammaproteobacteria</taxon>
        <taxon>Enterobacterales</taxon>
        <taxon>Enterobacteriaceae</taxon>
        <taxon>Klebsiella/Raoultella group</taxon>
        <taxon>Klebsiella</taxon>
        <taxon>Klebsiella pneumoniae complex</taxon>
    </lineage>
</organism>
<comment type="caution">
    <text evidence="1">The sequence shown here is derived from an EMBL/GenBank/DDBJ whole genome shotgun (WGS) entry which is preliminary data.</text>
</comment>
<sequence length="295" mass="33070">MAQINIRLPDEVSEKAGEVLTPIGLTLNSYLQGIAHHMAETGQIPVVIRQQSVALKPEEVFLEAFIRYRTAYTHLHDIYEEQVSDTTPGGTERLTRCADEVSAALEFFKQHEKIIAAAPSQLEVLPGAGSETYTFARSPELFIPLTGYLRESIRRSGSQPHMEQALLRAVDTLNELQKMVSGEVSATTTAVFIIQDARTVMLCAEEATRKDQEYIVARAWVSRMKEAFQRADLAYLNLKADAKISAFSRIIILLRRLVEDAERYVSRMPEKGEKFASGLQEDLSHLLDTLEQSLS</sequence>
<dbReference type="InterPro" id="IPR013321">
    <property type="entry name" value="Arc_rbn_hlx_hlx"/>
</dbReference>
<dbReference type="EMBL" id="UKAS01000031">
    <property type="protein sequence ID" value="SXF98620.1"/>
    <property type="molecule type" value="Genomic_DNA"/>
</dbReference>
<name>A0ABD7PD71_KLEVA</name>
<dbReference type="AlphaFoldDB" id="A0ABD7PD71"/>
<dbReference type="Proteomes" id="UP000258928">
    <property type="component" value="Unassembled WGS sequence"/>
</dbReference>
<evidence type="ECO:0000313" key="2">
    <source>
        <dbReference type="Proteomes" id="UP000258928"/>
    </source>
</evidence>
<dbReference type="RefSeq" id="WP_032736801.1">
    <property type="nucleotide sequence ID" value="NZ_KK737690.1"/>
</dbReference>
<accession>A0ABD7PD71</accession>
<protein>
    <submittedName>
        <fullName evidence="1">Uncharacterized protein</fullName>
    </submittedName>
</protein>
<proteinExistence type="predicted"/>
<reference evidence="1 2" key="1">
    <citation type="submission" date="2018-08" db="EMBL/GenBank/DDBJ databases">
        <authorList>
            <consortium name="Pathogen Informatics"/>
        </authorList>
    </citation>
    <scope>NUCLEOTIDE SEQUENCE [LARGE SCALE GENOMIC DNA]</scope>
    <source>
        <strain evidence="1 2">EuSCAPE_TR218</strain>
    </source>
</reference>
<gene>
    <name evidence="1" type="ORF">SAMEA3729809_05158</name>
</gene>
<dbReference type="Gene3D" id="1.10.1220.10">
    <property type="entry name" value="Met repressor-like"/>
    <property type="match status" value="1"/>
</dbReference>